<dbReference type="InterPro" id="IPR005996">
    <property type="entry name" value="Ribosomal_uL30_bac-type"/>
</dbReference>
<dbReference type="Gene3D" id="3.30.1390.20">
    <property type="entry name" value="Ribosomal protein L30, ferredoxin-like fold domain"/>
    <property type="match status" value="1"/>
</dbReference>
<reference evidence="5" key="1">
    <citation type="submission" date="2018-06" db="EMBL/GenBank/DDBJ databases">
        <authorList>
            <person name="Zhirakovskaya E."/>
        </authorList>
    </citation>
    <scope>NUCLEOTIDE SEQUENCE</scope>
</reference>
<gene>
    <name evidence="5" type="ORF">MNBD_GAMMA02-1252</name>
</gene>
<evidence type="ECO:0000256" key="2">
    <source>
        <dbReference type="ARBA" id="ARBA00022980"/>
    </source>
</evidence>
<dbReference type="PIRSF" id="PIRSF002211">
    <property type="entry name" value="Ribosomal_L30_bac-type"/>
    <property type="match status" value="1"/>
</dbReference>
<dbReference type="GO" id="GO:0006412">
    <property type="term" value="P:translation"/>
    <property type="evidence" value="ECO:0007669"/>
    <property type="project" value="InterPro"/>
</dbReference>
<sequence length="66" mass="7244">MSKAKKVGQVKVTQIKSTNKSLANHKACVKGLGIRRMHHSRVVDATPENLGMINAAIHLLKVEEVK</sequence>
<evidence type="ECO:0000259" key="4">
    <source>
        <dbReference type="Pfam" id="PF00327"/>
    </source>
</evidence>
<keyword evidence="2 5" id="KW-0689">Ribosomal protein</keyword>
<organism evidence="5">
    <name type="scientific">hydrothermal vent metagenome</name>
    <dbReference type="NCBI Taxonomy" id="652676"/>
    <lineage>
        <taxon>unclassified sequences</taxon>
        <taxon>metagenomes</taxon>
        <taxon>ecological metagenomes</taxon>
    </lineage>
</organism>
<evidence type="ECO:0000256" key="1">
    <source>
        <dbReference type="ARBA" id="ARBA00007594"/>
    </source>
</evidence>
<dbReference type="CDD" id="cd01658">
    <property type="entry name" value="Ribosomal_L30"/>
    <property type="match status" value="1"/>
</dbReference>
<protein>
    <submittedName>
        <fullName evidence="5">LSU ribosomal protein L30p (L7e)</fullName>
    </submittedName>
</protein>
<dbReference type="GO" id="GO:0003735">
    <property type="term" value="F:structural constituent of ribosome"/>
    <property type="evidence" value="ECO:0007669"/>
    <property type="project" value="InterPro"/>
</dbReference>
<dbReference type="AlphaFoldDB" id="A0A3B0VX90"/>
<proteinExistence type="inferred from homology"/>
<dbReference type="InterPro" id="IPR036919">
    <property type="entry name" value="Ribo_uL30_ferredoxin-like_sf"/>
</dbReference>
<dbReference type="EMBL" id="UOFA01000024">
    <property type="protein sequence ID" value="VAW43752.1"/>
    <property type="molecule type" value="Genomic_DNA"/>
</dbReference>
<dbReference type="InterPro" id="IPR016082">
    <property type="entry name" value="Ribosomal_uL30_ferredoxin-like"/>
</dbReference>
<dbReference type="GO" id="GO:0015934">
    <property type="term" value="C:large ribosomal subunit"/>
    <property type="evidence" value="ECO:0007669"/>
    <property type="project" value="InterPro"/>
</dbReference>
<dbReference type="SUPFAM" id="SSF55129">
    <property type="entry name" value="Ribosomal protein L30p/L7e"/>
    <property type="match status" value="1"/>
</dbReference>
<comment type="similarity">
    <text evidence="1">Belongs to the universal ribosomal protein uL30 family.</text>
</comment>
<accession>A0A3B0VX90</accession>
<name>A0A3B0VX90_9ZZZZ</name>
<keyword evidence="3" id="KW-0687">Ribonucleoprotein</keyword>
<dbReference type="Pfam" id="PF00327">
    <property type="entry name" value="Ribosomal_L30"/>
    <property type="match status" value="1"/>
</dbReference>
<evidence type="ECO:0000313" key="5">
    <source>
        <dbReference type="EMBL" id="VAW43752.1"/>
    </source>
</evidence>
<dbReference type="NCBIfam" id="TIGR01308">
    <property type="entry name" value="rpmD_bact"/>
    <property type="match status" value="1"/>
</dbReference>
<feature type="domain" description="Large ribosomal subunit protein uL30-like ferredoxin-like fold" evidence="4">
    <location>
        <begin position="10"/>
        <end position="59"/>
    </location>
</feature>
<dbReference type="HAMAP" id="MF_01371_B">
    <property type="entry name" value="Ribosomal_uL30_B"/>
    <property type="match status" value="1"/>
</dbReference>
<evidence type="ECO:0000256" key="3">
    <source>
        <dbReference type="ARBA" id="ARBA00023274"/>
    </source>
</evidence>